<feature type="transmembrane region" description="Helical" evidence="9">
    <location>
        <begin position="426"/>
        <end position="446"/>
    </location>
</feature>
<feature type="transmembrane region" description="Helical" evidence="9">
    <location>
        <begin position="133"/>
        <end position="154"/>
    </location>
</feature>
<dbReference type="HAMAP" id="MF_01129">
    <property type="entry name" value="PPase_energized_pump"/>
    <property type="match status" value="1"/>
</dbReference>
<protein>
    <recommendedName>
        <fullName evidence="9">Putative K(+)-stimulated pyrophosphate-energized sodium pump</fullName>
        <ecNumber evidence="9">7.2.3.1</ecNumber>
    </recommendedName>
    <alternativeName>
        <fullName evidence="9">Membrane-bound sodium-translocating pyrophosphatase</fullName>
    </alternativeName>
    <alternativeName>
        <fullName evidence="9">Pyrophosphate-energized inorganic pyrophosphatase</fullName>
        <shortName evidence="9">Na(+)-PPase</shortName>
    </alternativeName>
</protein>
<dbReference type="Proteomes" id="UP000260862">
    <property type="component" value="Unassembled WGS sequence"/>
</dbReference>
<keyword evidence="5 9" id="KW-1278">Translocase</keyword>
<dbReference type="Proteomes" id="UP000283485">
    <property type="component" value="Unassembled WGS sequence"/>
</dbReference>
<name>A0A3E4N6F1_9BACT</name>
<feature type="transmembrane region" description="Helical" evidence="9">
    <location>
        <begin position="712"/>
        <end position="733"/>
    </location>
</feature>
<evidence type="ECO:0000256" key="6">
    <source>
        <dbReference type="ARBA" id="ARBA00022989"/>
    </source>
</evidence>
<dbReference type="GO" id="GO:0005886">
    <property type="term" value="C:plasma membrane"/>
    <property type="evidence" value="ECO:0007669"/>
    <property type="project" value="UniProtKB-SubCell"/>
</dbReference>
<evidence type="ECO:0000256" key="7">
    <source>
        <dbReference type="ARBA" id="ARBA00023065"/>
    </source>
</evidence>
<dbReference type="GO" id="GO:0006814">
    <property type="term" value="P:sodium ion transport"/>
    <property type="evidence" value="ECO:0007669"/>
    <property type="project" value="UniProtKB-UniRule"/>
</dbReference>
<keyword evidence="9" id="KW-0630">Potassium</keyword>
<dbReference type="NCBIfam" id="TIGR01104">
    <property type="entry name" value="V_PPase"/>
    <property type="match status" value="1"/>
</dbReference>
<evidence type="ECO:0000313" key="17">
    <source>
        <dbReference type="Proteomes" id="UP000285109"/>
    </source>
</evidence>
<evidence type="ECO:0000256" key="4">
    <source>
        <dbReference type="ARBA" id="ARBA00022842"/>
    </source>
</evidence>
<feature type="transmembrane region" description="Helical" evidence="9">
    <location>
        <begin position="490"/>
        <end position="508"/>
    </location>
</feature>
<feature type="transmembrane region" description="Helical" evidence="9">
    <location>
        <begin position="58"/>
        <end position="77"/>
    </location>
</feature>
<feature type="transmembrane region" description="Helical" evidence="9">
    <location>
        <begin position="554"/>
        <end position="576"/>
    </location>
</feature>
<dbReference type="GO" id="GO:0012505">
    <property type="term" value="C:endomembrane system"/>
    <property type="evidence" value="ECO:0007669"/>
    <property type="project" value="UniProtKB-SubCell"/>
</dbReference>
<evidence type="ECO:0000256" key="3">
    <source>
        <dbReference type="ARBA" id="ARBA00022692"/>
    </source>
</evidence>
<keyword evidence="2 9" id="KW-0813">Transport</keyword>
<dbReference type="EMBL" id="QRQK01000008">
    <property type="protein sequence ID" value="RHM98587.1"/>
    <property type="molecule type" value="Genomic_DNA"/>
</dbReference>
<keyword evidence="6 9" id="KW-1133">Transmembrane helix</keyword>
<comment type="catalytic activity">
    <reaction evidence="9">
        <text>Na(+)(in) + diphosphate + H2O = Na(+)(out) + 2 phosphate + H(+)</text>
        <dbReference type="Rhea" id="RHEA:57884"/>
        <dbReference type="ChEBI" id="CHEBI:15377"/>
        <dbReference type="ChEBI" id="CHEBI:15378"/>
        <dbReference type="ChEBI" id="CHEBI:29101"/>
        <dbReference type="ChEBI" id="CHEBI:33019"/>
        <dbReference type="ChEBI" id="CHEBI:43474"/>
        <dbReference type="EC" id="7.2.3.1"/>
    </reaction>
</comment>
<keyword evidence="3 9" id="KW-0812">Transmembrane</keyword>
<reference evidence="14 15" key="1">
    <citation type="submission" date="2018-08" db="EMBL/GenBank/DDBJ databases">
        <title>A genome reference for cultivated species of the human gut microbiota.</title>
        <authorList>
            <person name="Zou Y."/>
            <person name="Xue W."/>
            <person name="Luo G."/>
        </authorList>
    </citation>
    <scope>NUCLEOTIDE SEQUENCE [LARGE SCALE GENOMIC DNA]</scope>
    <source>
        <strain evidence="13 17">AF31-28B-AC</strain>
        <strain evidence="12 16">AM23-23</strain>
        <strain evidence="11 14">OM08-14</strain>
        <strain evidence="10 15">TF10-3AC</strain>
    </source>
</reference>
<feature type="transmembrane region" description="Helical" evidence="9">
    <location>
        <begin position="83"/>
        <end position="103"/>
    </location>
</feature>
<feature type="transmembrane region" description="Helical" evidence="9">
    <location>
        <begin position="645"/>
        <end position="664"/>
    </location>
</feature>
<evidence type="ECO:0000256" key="1">
    <source>
        <dbReference type="ARBA" id="ARBA00004127"/>
    </source>
</evidence>
<dbReference type="PIRSF" id="PIRSF001265">
    <property type="entry name" value="H+-PPase"/>
    <property type="match status" value="1"/>
</dbReference>
<feature type="transmembrane region" description="Helical" evidence="9">
    <location>
        <begin position="621"/>
        <end position="639"/>
    </location>
</feature>
<feature type="transmembrane region" description="Helical" evidence="9">
    <location>
        <begin position="309"/>
        <end position="334"/>
    </location>
</feature>
<dbReference type="GO" id="GO:0030955">
    <property type="term" value="F:potassium ion binding"/>
    <property type="evidence" value="ECO:0007669"/>
    <property type="project" value="UniProtKB-UniRule"/>
</dbReference>
<comment type="caution">
    <text evidence="10">The sequence shown here is derived from an EMBL/GenBank/DDBJ whole genome shotgun (WGS) entry which is preliminary data.</text>
</comment>
<keyword evidence="9" id="KW-0739">Sodium transport</keyword>
<feature type="transmembrane region" description="Helical" evidence="9">
    <location>
        <begin position="385"/>
        <end position="414"/>
    </location>
</feature>
<feature type="transmembrane region" description="Helical" evidence="9">
    <location>
        <begin position="340"/>
        <end position="364"/>
    </location>
</feature>
<evidence type="ECO:0000313" key="11">
    <source>
        <dbReference type="EMBL" id="RGM42031.1"/>
    </source>
</evidence>
<dbReference type="GO" id="GO:0004427">
    <property type="term" value="F:inorganic diphosphate phosphatase activity"/>
    <property type="evidence" value="ECO:0007669"/>
    <property type="project" value="UniProtKB-UniRule"/>
</dbReference>
<feature type="transmembrane region" description="Helical" evidence="9">
    <location>
        <begin position="6"/>
        <end position="24"/>
    </location>
</feature>
<keyword evidence="9" id="KW-1003">Cell membrane</keyword>
<dbReference type="NCBIfam" id="NF001960">
    <property type="entry name" value="PRK00733.3-5"/>
    <property type="match status" value="1"/>
</dbReference>
<comment type="activity regulation">
    <text evidence="9">Requires K(+) for maximal activity.</text>
</comment>
<dbReference type="EMBL" id="QSTF01000005">
    <property type="protein sequence ID" value="RGM42031.1"/>
    <property type="molecule type" value="Genomic_DNA"/>
</dbReference>
<evidence type="ECO:0000313" key="10">
    <source>
        <dbReference type="EMBL" id="RGK57798.1"/>
    </source>
</evidence>
<accession>A0A3E4N6F1</accession>
<evidence type="ECO:0000313" key="12">
    <source>
        <dbReference type="EMBL" id="RHF92306.1"/>
    </source>
</evidence>
<comment type="caution">
    <text evidence="9">Lacks conserved residue(s) required for the propagation of feature annotation.</text>
</comment>
<organism evidence="10 15">
    <name type="scientific">Phocaeicola plebeius</name>
    <dbReference type="NCBI Taxonomy" id="310297"/>
    <lineage>
        <taxon>Bacteria</taxon>
        <taxon>Pseudomonadati</taxon>
        <taxon>Bacteroidota</taxon>
        <taxon>Bacteroidia</taxon>
        <taxon>Bacteroidales</taxon>
        <taxon>Bacteroidaceae</taxon>
        <taxon>Phocaeicola</taxon>
    </lineage>
</organism>
<feature type="site" description="Determinant of potassium dependence" evidence="9">
    <location>
        <position position="485"/>
    </location>
</feature>
<dbReference type="Proteomes" id="UP000285109">
    <property type="component" value="Unassembled WGS sequence"/>
</dbReference>
<proteinExistence type="inferred from homology"/>
<dbReference type="GO" id="GO:0000287">
    <property type="term" value="F:magnesium ion binding"/>
    <property type="evidence" value="ECO:0007669"/>
    <property type="project" value="UniProtKB-UniRule"/>
</dbReference>
<evidence type="ECO:0000256" key="5">
    <source>
        <dbReference type="ARBA" id="ARBA00022967"/>
    </source>
</evidence>
<comment type="subcellular location">
    <subcellularLocation>
        <location evidence="9">Cell membrane</location>
        <topology evidence="9">Multi-pass membrane protein</topology>
    </subcellularLocation>
    <subcellularLocation>
        <location evidence="1">Endomembrane system</location>
        <topology evidence="1">Multi-pass membrane protein</topology>
    </subcellularLocation>
</comment>
<comment type="subunit">
    <text evidence="9">Homodimer.</text>
</comment>
<gene>
    <name evidence="9" type="primary">hppA</name>
    <name evidence="12" type="ORF">DW653_04595</name>
    <name evidence="13" type="ORF">DWZ34_05640</name>
    <name evidence="11" type="ORF">DXC17_03665</name>
    <name evidence="10" type="ORF">DXD04_02925</name>
</gene>
<evidence type="ECO:0000313" key="16">
    <source>
        <dbReference type="Proteomes" id="UP000283485"/>
    </source>
</evidence>
<comment type="cofactor">
    <cofactor evidence="9">
        <name>Mg(2+)</name>
        <dbReference type="ChEBI" id="CHEBI:18420"/>
    </cofactor>
</comment>
<keyword evidence="7 9" id="KW-0406">Ion transport</keyword>
<dbReference type="AlphaFoldDB" id="A0A3E4N6F1"/>
<dbReference type="Proteomes" id="UP000260780">
    <property type="component" value="Unassembled WGS sequence"/>
</dbReference>
<dbReference type="PANTHER" id="PTHR31998">
    <property type="entry name" value="K(+)-INSENSITIVE PYROPHOSPHATE-ENERGIZED PROTON PUMP"/>
    <property type="match status" value="1"/>
</dbReference>
<keyword evidence="4 9" id="KW-0460">Magnesium</keyword>
<evidence type="ECO:0000313" key="13">
    <source>
        <dbReference type="EMBL" id="RHM98587.1"/>
    </source>
</evidence>
<dbReference type="NCBIfam" id="NF001954">
    <property type="entry name" value="PRK00733.2-2"/>
    <property type="match status" value="1"/>
</dbReference>
<feature type="transmembrane region" description="Helical" evidence="9">
    <location>
        <begin position="166"/>
        <end position="189"/>
    </location>
</feature>
<keyword evidence="9" id="KW-0915">Sodium</keyword>
<evidence type="ECO:0000256" key="8">
    <source>
        <dbReference type="ARBA" id="ARBA00023136"/>
    </source>
</evidence>
<dbReference type="Pfam" id="PF03030">
    <property type="entry name" value="H_PPase"/>
    <property type="match status" value="1"/>
</dbReference>
<evidence type="ECO:0000256" key="9">
    <source>
        <dbReference type="HAMAP-Rule" id="MF_01129"/>
    </source>
</evidence>
<comment type="function">
    <text evidence="9">Sodium pump that utilizes the energy of pyrophosphate hydrolysis as the driving force for Na(+) movement across the membrane.</text>
</comment>
<evidence type="ECO:0000313" key="15">
    <source>
        <dbReference type="Proteomes" id="UP000260862"/>
    </source>
</evidence>
<evidence type="ECO:0000256" key="2">
    <source>
        <dbReference type="ARBA" id="ARBA00022448"/>
    </source>
</evidence>
<feature type="transmembrane region" description="Helical" evidence="9">
    <location>
        <begin position="277"/>
        <end position="297"/>
    </location>
</feature>
<comment type="similarity">
    <text evidence="9">Belongs to the H(+)-translocating pyrophosphatase (TC 3.A.10) family. K(+)-stimulated subfamily.</text>
</comment>
<sequence length="734" mass="77009">METYLFWLVPAASLLALALAGYFYRQMKQESEGTPTMARIASYVRKGAMSYLKQQYKIVTLVFIGLAALFAIMAYGFNLQNPWVPVAFLTGGFFSGLSGYLGMKTATYASARTANAARNSLNKGLKVAFRSGAVMGLVVVGLGLFDISFWYLLLDFCIPEDALNPTAKLCVITTTMLTFGMGASTQALFARVGGGIYTKAADVGADLVGKVEAGIPEDDPRNPATIADNVGDNVGDVAGMGADLYESYCGSILATAALGAAAYVGTGDTAMQFKAVIAPMLIAAVGIILSIIGIFAVRTKENAGMRELLKALSTGTNLSAGLIVIATFSILWVLQIDNWLYISLAVVIGLIVGIVIGQSTEFYTSQSYKPTQKLAESGKTGPATVIISGIGLGMVSTTIPVIAVVTGIILSYWLASGFDFTNISMGLYGIGIAAVGMLSTLGITLATDAYGPIADNAGGNAEMSGLGAEVRKRTDALDSLGNTTAATGKGFAIGSAALTGLALLASYIEEIRIGLERIGTTVLELPNGLEVMIREAGFTDFMMFYDVTLMNPKVLSGMFIGSMMAFLFCGLTMNAVGRAAAHMVEEVRRQFREIKGILEGKTEPDYARCVQISTLGAQKEMVFPSLLAIIAPIVTGLLFGVPGVIGLLIGGLSSGFILAIFMANSGGAWDNAKKYVEEGNFGGKGSEVHRATVVGDTVGDPFKDTSGPSLNILIKLMSMVAIVMAGLTVSWSLF</sequence>
<dbReference type="InterPro" id="IPR004131">
    <property type="entry name" value="PPase-energised_H-pump"/>
</dbReference>
<dbReference type="EC" id="7.2.3.1" evidence="9"/>
<evidence type="ECO:0000313" key="14">
    <source>
        <dbReference type="Proteomes" id="UP000260780"/>
    </source>
</evidence>
<keyword evidence="15" id="KW-1185">Reference proteome</keyword>
<dbReference type="EMBL" id="QRHQ01000005">
    <property type="protein sequence ID" value="RHF92306.1"/>
    <property type="molecule type" value="Genomic_DNA"/>
</dbReference>
<dbReference type="RefSeq" id="WP_117670705.1">
    <property type="nucleotide sequence ID" value="NZ_CABOGR010000003.1"/>
</dbReference>
<dbReference type="EMBL" id="QSQT01000003">
    <property type="protein sequence ID" value="RGK57798.1"/>
    <property type="molecule type" value="Genomic_DNA"/>
</dbReference>
<keyword evidence="8 9" id="KW-0472">Membrane</keyword>
<dbReference type="GO" id="GO:0009678">
    <property type="term" value="F:diphosphate hydrolysis-driven proton transmembrane transporter activity"/>
    <property type="evidence" value="ECO:0007669"/>
    <property type="project" value="UniProtKB-UniRule"/>
</dbReference>